<keyword evidence="1" id="KW-0812">Transmembrane</keyword>
<keyword evidence="1" id="KW-0472">Membrane</keyword>
<evidence type="ECO:0000313" key="2">
    <source>
        <dbReference type="EMBL" id="CAG6759994.1"/>
    </source>
</evidence>
<dbReference type="EMBL" id="HBUF01554585">
    <property type="protein sequence ID" value="CAG6759994.1"/>
    <property type="molecule type" value="Transcribed_RNA"/>
</dbReference>
<dbReference type="AlphaFoldDB" id="A0A8D9A5F6"/>
<name>A0A8D9A5F6_9HEMI</name>
<sequence length="115" mass="13346">MIISYTYTIGLVSFSSLCTYTLKDSCPIVHHVLKGLVIDHYTTLRISSSWFSLPFLFLLTFLTLPFFFFPFHQRSLIFPLQSSSFSLFSSLRHTRASISTFSTFCFYTFLFLSFA</sequence>
<evidence type="ECO:0000256" key="1">
    <source>
        <dbReference type="SAM" id="Phobius"/>
    </source>
</evidence>
<protein>
    <submittedName>
        <fullName evidence="2">Uncharacterized protein</fullName>
    </submittedName>
</protein>
<accession>A0A8D9A5F6</accession>
<reference evidence="2" key="1">
    <citation type="submission" date="2021-05" db="EMBL/GenBank/DDBJ databases">
        <authorList>
            <person name="Alioto T."/>
            <person name="Alioto T."/>
            <person name="Gomez Garrido J."/>
        </authorList>
    </citation>
    <scope>NUCLEOTIDE SEQUENCE</scope>
</reference>
<keyword evidence="1" id="KW-1133">Transmembrane helix</keyword>
<feature type="transmembrane region" description="Helical" evidence="1">
    <location>
        <begin position="93"/>
        <end position="114"/>
    </location>
</feature>
<organism evidence="2">
    <name type="scientific">Cacopsylla melanoneura</name>
    <dbReference type="NCBI Taxonomy" id="428564"/>
    <lineage>
        <taxon>Eukaryota</taxon>
        <taxon>Metazoa</taxon>
        <taxon>Ecdysozoa</taxon>
        <taxon>Arthropoda</taxon>
        <taxon>Hexapoda</taxon>
        <taxon>Insecta</taxon>
        <taxon>Pterygota</taxon>
        <taxon>Neoptera</taxon>
        <taxon>Paraneoptera</taxon>
        <taxon>Hemiptera</taxon>
        <taxon>Sternorrhyncha</taxon>
        <taxon>Psylloidea</taxon>
        <taxon>Psyllidae</taxon>
        <taxon>Psyllinae</taxon>
        <taxon>Cacopsylla</taxon>
    </lineage>
</organism>
<feature type="transmembrane region" description="Helical" evidence="1">
    <location>
        <begin position="50"/>
        <end position="72"/>
    </location>
</feature>
<proteinExistence type="predicted"/>